<dbReference type="PANTHER" id="PTHR15527:SF0">
    <property type="entry name" value="MITOCHONDRIAL IMPORT RECEPTOR SUBUNIT TOM6 HOMOLOG"/>
    <property type="match status" value="1"/>
</dbReference>
<reference evidence="2" key="1">
    <citation type="submission" date="2025-08" db="UniProtKB">
        <authorList>
            <consortium name="Ensembl"/>
        </authorList>
    </citation>
    <scope>IDENTIFICATION</scope>
</reference>
<organism evidence="2 3">
    <name type="scientific">Canis lupus dingo</name>
    <name type="common">dingo</name>
    <dbReference type="NCBI Taxonomy" id="286419"/>
    <lineage>
        <taxon>Eukaryota</taxon>
        <taxon>Metazoa</taxon>
        <taxon>Chordata</taxon>
        <taxon>Craniata</taxon>
        <taxon>Vertebrata</taxon>
        <taxon>Euteleostomi</taxon>
        <taxon>Mammalia</taxon>
        <taxon>Eutheria</taxon>
        <taxon>Laurasiatheria</taxon>
        <taxon>Carnivora</taxon>
        <taxon>Caniformia</taxon>
        <taxon>Canidae</taxon>
        <taxon>Canis</taxon>
    </lineage>
</organism>
<name>A0A8C0JX84_CANLU</name>
<reference evidence="2" key="2">
    <citation type="submission" date="2025-09" db="UniProtKB">
        <authorList>
            <consortium name="Ensembl"/>
        </authorList>
    </citation>
    <scope>IDENTIFICATION</scope>
</reference>
<dbReference type="InterPro" id="IPR029182">
    <property type="entry name" value="TOMM6"/>
</dbReference>
<protein>
    <submittedName>
        <fullName evidence="2">Uncharacterized protein</fullName>
    </submittedName>
</protein>
<feature type="transmembrane region" description="Helical" evidence="1">
    <location>
        <begin position="48"/>
        <end position="66"/>
    </location>
</feature>
<keyword evidence="1" id="KW-0472">Membrane</keyword>
<sequence length="81" mass="9346">MFTQVTNIIYLSNKLQGNIKPPQIHSPKRGITVHLWGIYHLATDRNDFWRHLIVIVELFAMGVWLARNLKDIDPMAPQPGV</sequence>
<dbReference type="Pfam" id="PF15184">
    <property type="entry name" value="TOM6p"/>
    <property type="match status" value="1"/>
</dbReference>
<keyword evidence="1" id="KW-1133">Transmembrane helix</keyword>
<evidence type="ECO:0000313" key="2">
    <source>
        <dbReference type="Ensembl" id="ENSCAFP00020005890.1"/>
    </source>
</evidence>
<dbReference type="Ensembl" id="ENSCAFT00020006800.1">
    <property type="protein sequence ID" value="ENSCAFP00020005890.1"/>
    <property type="gene ID" value="ENSCAFG00020004795.1"/>
</dbReference>
<accession>A0A8C0JX84</accession>
<keyword evidence="3" id="KW-1185">Reference proteome</keyword>
<evidence type="ECO:0000256" key="1">
    <source>
        <dbReference type="SAM" id="Phobius"/>
    </source>
</evidence>
<dbReference type="PANTHER" id="PTHR15527">
    <property type="entry name" value="MITOCHONDRIAL IMPORT RECEPTOR SUBUNIT TOM6 HOMOLOG"/>
    <property type="match status" value="1"/>
</dbReference>
<dbReference type="AlphaFoldDB" id="A0A8C0JX84"/>
<evidence type="ECO:0000313" key="3">
    <source>
        <dbReference type="Proteomes" id="UP000694391"/>
    </source>
</evidence>
<dbReference type="GeneTree" id="ENSGT00390000002376"/>
<keyword evidence="1" id="KW-0812">Transmembrane</keyword>
<proteinExistence type="predicted"/>
<dbReference type="GO" id="GO:0005742">
    <property type="term" value="C:mitochondrial outer membrane translocase complex"/>
    <property type="evidence" value="ECO:0007669"/>
    <property type="project" value="InterPro"/>
</dbReference>
<dbReference type="Proteomes" id="UP000694391">
    <property type="component" value="Unplaced"/>
</dbReference>